<reference evidence="1" key="1">
    <citation type="submission" date="2013-08" db="EMBL/GenBank/DDBJ databases">
        <authorList>
            <person name="Mendez C."/>
            <person name="Richter M."/>
            <person name="Ferrer M."/>
            <person name="Sanchez J."/>
        </authorList>
    </citation>
    <scope>NUCLEOTIDE SEQUENCE</scope>
</reference>
<gene>
    <name evidence="1" type="ORF">B1B_06371</name>
</gene>
<feature type="non-terminal residue" evidence="1">
    <location>
        <position position="91"/>
    </location>
</feature>
<proteinExistence type="predicted"/>
<protein>
    <submittedName>
        <fullName evidence="1">Uncharacterized protein</fullName>
    </submittedName>
</protein>
<evidence type="ECO:0000313" key="1">
    <source>
        <dbReference type="EMBL" id="EQD65392.1"/>
    </source>
</evidence>
<name>T1B5W5_9ZZZZ</name>
<reference evidence="1" key="2">
    <citation type="journal article" date="2014" name="ISME J.">
        <title>Microbial stratification in low pH oxic and suboxic macroscopic growths along an acid mine drainage.</title>
        <authorList>
            <person name="Mendez-Garcia C."/>
            <person name="Mesa V."/>
            <person name="Sprenger R.R."/>
            <person name="Richter M."/>
            <person name="Diez M.S."/>
            <person name="Solano J."/>
            <person name="Bargiela R."/>
            <person name="Golyshina O.V."/>
            <person name="Manteca A."/>
            <person name="Ramos J.L."/>
            <person name="Gallego J.R."/>
            <person name="Llorente I."/>
            <person name="Martins Dos Santos V.A."/>
            <person name="Jensen O.N."/>
            <person name="Pelaez A.I."/>
            <person name="Sanchez J."/>
            <person name="Ferrer M."/>
        </authorList>
    </citation>
    <scope>NUCLEOTIDE SEQUENCE</scope>
</reference>
<organism evidence="1">
    <name type="scientific">mine drainage metagenome</name>
    <dbReference type="NCBI Taxonomy" id="410659"/>
    <lineage>
        <taxon>unclassified sequences</taxon>
        <taxon>metagenomes</taxon>
        <taxon>ecological metagenomes</taxon>
    </lineage>
</organism>
<feature type="non-terminal residue" evidence="1">
    <location>
        <position position="1"/>
    </location>
</feature>
<dbReference type="AlphaFoldDB" id="T1B5W5"/>
<sequence length="91" mass="10821">RRSTTQSVTERVEDLLPKKWRGVFKYRVGATLEERAPRFTVRAWVDAKKEALLRLGFGKTVVFTDRTDWEDERIVRTYYARSGQEEDFHVL</sequence>
<dbReference type="EMBL" id="AUZY01004047">
    <property type="protein sequence ID" value="EQD65392.1"/>
    <property type="molecule type" value="Genomic_DNA"/>
</dbReference>
<accession>T1B5W5</accession>
<comment type="caution">
    <text evidence="1">The sequence shown here is derived from an EMBL/GenBank/DDBJ whole genome shotgun (WGS) entry which is preliminary data.</text>
</comment>